<dbReference type="GO" id="GO:0000976">
    <property type="term" value="F:transcription cis-regulatory region binding"/>
    <property type="evidence" value="ECO:0007669"/>
    <property type="project" value="TreeGrafter"/>
</dbReference>
<dbReference type="SUPFAM" id="SSF46689">
    <property type="entry name" value="Homeodomain-like"/>
    <property type="match status" value="1"/>
</dbReference>
<dbReference type="InterPro" id="IPR020449">
    <property type="entry name" value="Tscrpt_reg_AraC-type_HTH"/>
</dbReference>
<dbReference type="InterPro" id="IPR018060">
    <property type="entry name" value="HTH_AraC"/>
</dbReference>
<dbReference type="PANTHER" id="PTHR47894:SF4">
    <property type="entry name" value="HTH-TYPE TRANSCRIPTIONAL REGULATOR GADX"/>
    <property type="match status" value="1"/>
</dbReference>
<keyword evidence="3" id="KW-0804">Transcription</keyword>
<dbReference type="PRINTS" id="PR00032">
    <property type="entry name" value="HTHARAC"/>
</dbReference>
<sequence length="246" mass="28668">MTIICSFILIKRSFNFRFFNDVLILNYGDILLVNPSLMTSFLTFSDKFTEVPLNEDTVNHYIHHRHTGEKPTYDGPVHFLKKCFAYPEVLSELINNINSENHIHPEFREAVYFSLLSIFNTNPALINFLSSGIPTFSGKVRNILLSDISRQWKLRDISEYVYMSESLIKKKLLSENTCFSKILLEVRMFSARNLLEQKYSVKHVAEKCGYSSTSYFVYLFRQHFNITPRQFTMKCSSGKTDSLHPV</sequence>
<dbReference type="EMBL" id="AASEPP010000067">
    <property type="protein sequence ID" value="EFC2249035.1"/>
    <property type="molecule type" value="Genomic_DNA"/>
</dbReference>
<comment type="caution">
    <text evidence="4">The sequence shown here is derived from an EMBL/GenBank/DDBJ whole genome shotgun (WGS) entry which is preliminary data.</text>
</comment>
<evidence type="ECO:0000313" key="4">
    <source>
        <dbReference type="EMBL" id="EFC2249035.1"/>
    </source>
</evidence>
<dbReference type="PANTHER" id="PTHR47894">
    <property type="entry name" value="HTH-TYPE TRANSCRIPTIONAL REGULATOR GADX"/>
    <property type="match status" value="1"/>
</dbReference>
<accession>A0A6C8V5V1</accession>
<dbReference type="Pfam" id="PF12833">
    <property type="entry name" value="HTH_18"/>
    <property type="match status" value="1"/>
</dbReference>
<keyword evidence="2" id="KW-0238">DNA-binding</keyword>
<gene>
    <name evidence="4" type="ORF">E5H86_25245</name>
</gene>
<name>A0A6C8V5V1_ECOLX</name>
<dbReference type="RefSeq" id="WP_089608317.1">
    <property type="nucleotide sequence ID" value="NZ_BGDI01000002.1"/>
</dbReference>
<proteinExistence type="predicted"/>
<dbReference type="Gene3D" id="1.10.10.60">
    <property type="entry name" value="Homeodomain-like"/>
    <property type="match status" value="1"/>
</dbReference>
<organism evidence="4 5">
    <name type="scientific">Escherichia coli</name>
    <dbReference type="NCBI Taxonomy" id="562"/>
    <lineage>
        <taxon>Bacteria</taxon>
        <taxon>Pseudomonadati</taxon>
        <taxon>Pseudomonadota</taxon>
        <taxon>Gammaproteobacteria</taxon>
        <taxon>Enterobacterales</taxon>
        <taxon>Enterobacteriaceae</taxon>
        <taxon>Escherichia</taxon>
    </lineage>
</organism>
<evidence type="ECO:0000256" key="2">
    <source>
        <dbReference type="ARBA" id="ARBA00023125"/>
    </source>
</evidence>
<dbReference type="PROSITE" id="PS01124">
    <property type="entry name" value="HTH_ARAC_FAMILY_2"/>
    <property type="match status" value="1"/>
</dbReference>
<reference evidence="4 5" key="1">
    <citation type="submission" date="2019-04" db="EMBL/GenBank/DDBJ databases">
        <authorList>
            <consortium name="NARMS: The National Antimicrobial Resistance Monitoring System"/>
        </authorList>
    </citation>
    <scope>NUCLEOTIDE SEQUENCE [LARGE SCALE GENOMIC DNA]</scope>
    <source>
        <strain evidence="4 5">FSIS11919500</strain>
    </source>
</reference>
<keyword evidence="1" id="KW-0805">Transcription regulation</keyword>
<dbReference type="Proteomes" id="UP000531916">
    <property type="component" value="Unassembled WGS sequence"/>
</dbReference>
<dbReference type="InterPro" id="IPR009057">
    <property type="entry name" value="Homeodomain-like_sf"/>
</dbReference>
<dbReference type="SMART" id="SM00342">
    <property type="entry name" value="HTH_ARAC"/>
    <property type="match status" value="1"/>
</dbReference>
<dbReference type="AlphaFoldDB" id="A0A6C8V5V1"/>
<dbReference type="GO" id="GO:0005829">
    <property type="term" value="C:cytosol"/>
    <property type="evidence" value="ECO:0007669"/>
    <property type="project" value="TreeGrafter"/>
</dbReference>
<evidence type="ECO:0000313" key="5">
    <source>
        <dbReference type="Proteomes" id="UP000531916"/>
    </source>
</evidence>
<dbReference type="GO" id="GO:0003700">
    <property type="term" value="F:DNA-binding transcription factor activity"/>
    <property type="evidence" value="ECO:0007669"/>
    <property type="project" value="InterPro"/>
</dbReference>
<evidence type="ECO:0000256" key="1">
    <source>
        <dbReference type="ARBA" id="ARBA00023015"/>
    </source>
</evidence>
<evidence type="ECO:0000256" key="3">
    <source>
        <dbReference type="ARBA" id="ARBA00023163"/>
    </source>
</evidence>
<protein>
    <submittedName>
        <fullName evidence="4">AraC family transcriptional regulator</fullName>
    </submittedName>
</protein>